<dbReference type="AlphaFoldDB" id="A0A6G0XYL9"/>
<protein>
    <submittedName>
        <fullName evidence="2">Uncharacterized protein</fullName>
    </submittedName>
</protein>
<organism evidence="2 3">
    <name type="scientific">Aphanomyces euteiches</name>
    <dbReference type="NCBI Taxonomy" id="100861"/>
    <lineage>
        <taxon>Eukaryota</taxon>
        <taxon>Sar</taxon>
        <taxon>Stramenopiles</taxon>
        <taxon>Oomycota</taxon>
        <taxon>Saprolegniomycetes</taxon>
        <taxon>Saprolegniales</taxon>
        <taxon>Verrucalvaceae</taxon>
        <taxon>Aphanomyces</taxon>
    </lineage>
</organism>
<feature type="compositionally biased region" description="Polar residues" evidence="1">
    <location>
        <begin position="38"/>
        <end position="49"/>
    </location>
</feature>
<dbReference type="EMBL" id="VJMJ01000001">
    <property type="protein sequence ID" value="KAF0745722.1"/>
    <property type="molecule type" value="Genomic_DNA"/>
</dbReference>
<feature type="compositionally biased region" description="Low complexity" evidence="1">
    <location>
        <begin position="127"/>
        <end position="165"/>
    </location>
</feature>
<dbReference type="Proteomes" id="UP000481153">
    <property type="component" value="Unassembled WGS sequence"/>
</dbReference>
<feature type="region of interest" description="Disordered" evidence="1">
    <location>
        <begin position="28"/>
        <end position="49"/>
    </location>
</feature>
<evidence type="ECO:0000256" key="1">
    <source>
        <dbReference type="SAM" id="MobiDB-lite"/>
    </source>
</evidence>
<accession>A0A6G0XYL9</accession>
<reference evidence="2 3" key="1">
    <citation type="submission" date="2019-07" db="EMBL/GenBank/DDBJ databases">
        <title>Genomics analysis of Aphanomyces spp. identifies a new class of oomycete effector associated with host adaptation.</title>
        <authorList>
            <person name="Gaulin E."/>
        </authorList>
    </citation>
    <scope>NUCLEOTIDE SEQUENCE [LARGE SCALE GENOMIC DNA]</scope>
    <source>
        <strain evidence="2 3">ATCC 201684</strain>
    </source>
</reference>
<feature type="region of interest" description="Disordered" evidence="1">
    <location>
        <begin position="127"/>
        <end position="173"/>
    </location>
</feature>
<sequence>MPLLLRRSAPSSTVEELAEGYSFRSHTSRRISAPDLPRSNTGTFNRTASRSEPAEFIPARTKSTQEVVVVDRAASRAASVPSKPVCITSLVNRQSVVNSLAFELNRLPKTYVRLCWERVVNTLRSSFVSSKSSTTKKPAKTASDPPQSPSSMRPSSTTSAASNASIPQFSPQA</sequence>
<keyword evidence="3" id="KW-1185">Reference proteome</keyword>
<evidence type="ECO:0000313" key="3">
    <source>
        <dbReference type="Proteomes" id="UP000481153"/>
    </source>
</evidence>
<evidence type="ECO:0000313" key="2">
    <source>
        <dbReference type="EMBL" id="KAF0745722.1"/>
    </source>
</evidence>
<comment type="caution">
    <text evidence="2">The sequence shown here is derived from an EMBL/GenBank/DDBJ whole genome shotgun (WGS) entry which is preliminary data.</text>
</comment>
<proteinExistence type="predicted"/>
<gene>
    <name evidence="2" type="ORF">Ae201684_000171</name>
</gene>
<name>A0A6G0XYL9_9STRA</name>